<dbReference type="Gene3D" id="2.60.120.260">
    <property type="entry name" value="Galactose-binding domain-like"/>
    <property type="match status" value="1"/>
</dbReference>
<dbReference type="AlphaFoldDB" id="K1QPU5"/>
<reference evidence="1" key="1">
    <citation type="journal article" date="2012" name="Nature">
        <title>The oyster genome reveals stress adaptation and complexity of shell formation.</title>
        <authorList>
            <person name="Zhang G."/>
            <person name="Fang X."/>
            <person name="Guo X."/>
            <person name="Li L."/>
            <person name="Luo R."/>
            <person name="Xu F."/>
            <person name="Yang P."/>
            <person name="Zhang L."/>
            <person name="Wang X."/>
            <person name="Qi H."/>
            <person name="Xiong Z."/>
            <person name="Que H."/>
            <person name="Xie Y."/>
            <person name="Holland P.W."/>
            <person name="Paps J."/>
            <person name="Zhu Y."/>
            <person name="Wu F."/>
            <person name="Chen Y."/>
            <person name="Wang J."/>
            <person name="Peng C."/>
            <person name="Meng J."/>
            <person name="Yang L."/>
            <person name="Liu J."/>
            <person name="Wen B."/>
            <person name="Zhang N."/>
            <person name="Huang Z."/>
            <person name="Zhu Q."/>
            <person name="Feng Y."/>
            <person name="Mount A."/>
            <person name="Hedgecock D."/>
            <person name="Xu Z."/>
            <person name="Liu Y."/>
            <person name="Domazet-Loso T."/>
            <person name="Du Y."/>
            <person name="Sun X."/>
            <person name="Zhang S."/>
            <person name="Liu B."/>
            <person name="Cheng P."/>
            <person name="Jiang X."/>
            <person name="Li J."/>
            <person name="Fan D."/>
            <person name="Wang W."/>
            <person name="Fu W."/>
            <person name="Wang T."/>
            <person name="Wang B."/>
            <person name="Zhang J."/>
            <person name="Peng Z."/>
            <person name="Li Y."/>
            <person name="Li N."/>
            <person name="Wang J."/>
            <person name="Chen M."/>
            <person name="He Y."/>
            <person name="Tan F."/>
            <person name="Song X."/>
            <person name="Zheng Q."/>
            <person name="Huang R."/>
            <person name="Yang H."/>
            <person name="Du X."/>
            <person name="Chen L."/>
            <person name="Yang M."/>
            <person name="Gaffney P.M."/>
            <person name="Wang S."/>
            <person name="Luo L."/>
            <person name="She Z."/>
            <person name="Ming Y."/>
            <person name="Huang W."/>
            <person name="Zhang S."/>
            <person name="Huang B."/>
            <person name="Zhang Y."/>
            <person name="Qu T."/>
            <person name="Ni P."/>
            <person name="Miao G."/>
            <person name="Wang J."/>
            <person name="Wang Q."/>
            <person name="Steinberg C.E."/>
            <person name="Wang H."/>
            <person name="Li N."/>
            <person name="Qian L."/>
            <person name="Zhang G."/>
            <person name="Li Y."/>
            <person name="Yang H."/>
            <person name="Liu X."/>
            <person name="Wang J."/>
            <person name="Yin Y."/>
            <person name="Wang J."/>
        </authorList>
    </citation>
    <scope>NUCLEOTIDE SEQUENCE [LARGE SCALE GENOMIC DNA]</scope>
    <source>
        <strain evidence="1">05x7-T-G4-1.051#20</strain>
    </source>
</reference>
<gene>
    <name evidence="1" type="ORF">CGI_10019282</name>
</gene>
<dbReference type="HOGENOM" id="CLU_537771_0_0_1"/>
<protein>
    <submittedName>
        <fullName evidence="1">Uncharacterized protein</fullName>
    </submittedName>
</protein>
<sequence>MGMSHEQCTISEPDTTVTWWVNLGKTYRLDHVIIYFKTDVLNGTGAFSGFSVYISNTVNRHDGSLCYRDGHLHYKPTLPDHVLIDCPYYGQYVIFYNERLPGVTYHSSYSPFVYAALCEVEVYGCPSPVAYNEYCWMPCPENCEECYPGTGFCVKCKPGYSGDGCTLSCHAGIKRYSYSTKETLSGPIYDFKSLKGLTVTGDGLVTLDLEVFESSTDIDYVSFSVTQTDHVMVDFFKDAYVPIQQYSRKIERLDHWDVKVVNSLSTRVNIVRITINATASYTLSKLKPIHGNILMLLGQQASAALRSGWFWAFRDHPITHFGRCFECQNAVNNNVKIDLKVDDGKWLNLKKNPTPAESQVPYVPIQGWKKFPSVSIPKHFNHGYIYYYLVEVASVERDSNRSDDDCEDDVHTSKPFTKGMNLFRSGHVKNIQDVSCKGHYFVKASVLASYSQHSYNCTVTLSKSSGSILEGTCTCSASGMGNIISNTRGYSYKGQQIPSATNIQRRV</sequence>
<dbReference type="SUPFAM" id="SSF49785">
    <property type="entry name" value="Galactose-binding domain-like"/>
    <property type="match status" value="1"/>
</dbReference>
<dbReference type="InterPro" id="IPR008979">
    <property type="entry name" value="Galactose-bd-like_sf"/>
</dbReference>
<dbReference type="InterPro" id="IPR006212">
    <property type="entry name" value="Furin_repeat"/>
</dbReference>
<accession>K1QPU5</accession>
<dbReference type="InParanoid" id="K1QPU5"/>
<proteinExistence type="predicted"/>
<organism evidence="1">
    <name type="scientific">Magallana gigas</name>
    <name type="common">Pacific oyster</name>
    <name type="synonym">Crassostrea gigas</name>
    <dbReference type="NCBI Taxonomy" id="29159"/>
    <lineage>
        <taxon>Eukaryota</taxon>
        <taxon>Metazoa</taxon>
        <taxon>Spiralia</taxon>
        <taxon>Lophotrochozoa</taxon>
        <taxon>Mollusca</taxon>
        <taxon>Bivalvia</taxon>
        <taxon>Autobranchia</taxon>
        <taxon>Pteriomorphia</taxon>
        <taxon>Ostreida</taxon>
        <taxon>Ostreoidea</taxon>
        <taxon>Ostreidae</taxon>
        <taxon>Magallana</taxon>
    </lineage>
</organism>
<name>K1QPU5_MAGGI</name>
<dbReference type="CDD" id="cd00064">
    <property type="entry name" value="FU"/>
    <property type="match status" value="1"/>
</dbReference>
<dbReference type="EMBL" id="JH818074">
    <property type="protein sequence ID" value="EKC35868.1"/>
    <property type="molecule type" value="Genomic_DNA"/>
</dbReference>
<evidence type="ECO:0000313" key="1">
    <source>
        <dbReference type="EMBL" id="EKC35868.1"/>
    </source>
</evidence>